<dbReference type="GO" id="GO:0016805">
    <property type="term" value="F:dipeptidase activity"/>
    <property type="evidence" value="ECO:0007669"/>
    <property type="project" value="TreeGrafter"/>
</dbReference>
<dbReference type="InterPro" id="IPR052030">
    <property type="entry name" value="Peptidase_M20/M20A_hydrolases"/>
</dbReference>
<dbReference type="AlphaFoldDB" id="A0A268NUG5"/>
<reference evidence="1 2" key="1">
    <citation type="submission" date="2017-07" db="EMBL/GenBank/DDBJ databases">
        <title>Isolation and whole genome analysis of endospore-forming bacteria from heroin.</title>
        <authorList>
            <person name="Kalinowski J."/>
            <person name="Ahrens B."/>
            <person name="Al-Dilaimi A."/>
            <person name="Winkler A."/>
            <person name="Wibberg D."/>
            <person name="Schleenbecker U."/>
            <person name="Ruckert C."/>
            <person name="Wolfel R."/>
            <person name="Grass G."/>
        </authorList>
    </citation>
    <scope>NUCLEOTIDE SEQUENCE [LARGE SCALE GENOMIC DNA]</scope>
    <source>
        <strain evidence="1 2">7539</strain>
    </source>
</reference>
<dbReference type="InterPro" id="IPR036264">
    <property type="entry name" value="Bact_exopeptidase_dim_dom"/>
</dbReference>
<dbReference type="InterPro" id="IPR017145">
    <property type="entry name" value="Aminobenzoyl-glu_utiliz_pB"/>
</dbReference>
<dbReference type="PANTHER" id="PTHR30575">
    <property type="entry name" value="PEPTIDASE M20"/>
    <property type="match status" value="1"/>
</dbReference>
<evidence type="ECO:0000313" key="1">
    <source>
        <dbReference type="EMBL" id="PAE87041.1"/>
    </source>
</evidence>
<dbReference type="PIRSF" id="PIRSF037227">
    <property type="entry name" value="Aminobenzoyl-glu_utiliz_pB"/>
    <property type="match status" value="1"/>
</dbReference>
<dbReference type="EMBL" id="NPCC01000043">
    <property type="protein sequence ID" value="PAE87041.1"/>
    <property type="molecule type" value="Genomic_DNA"/>
</dbReference>
<dbReference type="Gene3D" id="3.30.70.360">
    <property type="match status" value="1"/>
</dbReference>
<proteinExistence type="predicted"/>
<name>A0A268NUG5_SHOCL</name>
<dbReference type="SUPFAM" id="SSF53187">
    <property type="entry name" value="Zn-dependent exopeptidases"/>
    <property type="match status" value="1"/>
</dbReference>
<sequence length="481" mass="52749">MDQRLFLKRYIDEHQKLFQRVALAIWNYAELRFEEWESSKLISGILEEEGFAVERGIGEMKTAFIATYGTGKPVLSFLGEFDALSELSQAGGTAEQQSIVGGGAGHGCGHHLLGTASLAAALATKAYMEQHGVVGTIRYYGCPGEEGGSGKTFMAKEGAFAGTDTAISWHPGTYTSVWTAETLANIQASFAFIGRASHAAAAPHLGRSGLDAVELMNIGSNYLREHLIDEARVHYAITNAGGLSPNVVQPKAEVLYLMRAPTLEQTKAIYERVKNIAKGAALMTDTTLEIRFEKACSNFVRNYVLEDVMNEELTAVGPLSYTEEEHRFAETIRQTFSEEDREQTMVELANLVENPGQEWLGQLRHKALIDEMVPVSKKRTLLAGSTDVGDVSWIAPTVQCYVTCFASGTAFHTWQMVSQGATTTAYKGMSHAALIMAATAVRLLHDPDLVRQAKEEWEERFANLQYVSPIPNGVKPAPMQR</sequence>
<dbReference type="FunFam" id="3.30.70.360:FF:000004">
    <property type="entry name" value="Peptidase M20 domain-containing protein 2"/>
    <property type="match status" value="1"/>
</dbReference>
<dbReference type="GO" id="GO:0005737">
    <property type="term" value="C:cytoplasm"/>
    <property type="evidence" value="ECO:0007669"/>
    <property type="project" value="TreeGrafter"/>
</dbReference>
<dbReference type="InterPro" id="IPR017439">
    <property type="entry name" value="Amidohydrolase"/>
</dbReference>
<comment type="caution">
    <text evidence="1">The sequence shown here is derived from an EMBL/GenBank/DDBJ whole genome shotgun (WGS) entry which is preliminary data.</text>
</comment>
<dbReference type="GO" id="GO:0046657">
    <property type="term" value="P:folic acid catabolic process"/>
    <property type="evidence" value="ECO:0007669"/>
    <property type="project" value="TreeGrafter"/>
</dbReference>
<keyword evidence="1" id="KW-0378">Hydrolase</keyword>
<evidence type="ECO:0000313" key="2">
    <source>
        <dbReference type="Proteomes" id="UP000216207"/>
    </source>
</evidence>
<dbReference type="NCBIfam" id="TIGR01891">
    <property type="entry name" value="amidohydrolases"/>
    <property type="match status" value="1"/>
</dbReference>
<organism evidence="1 2">
    <name type="scientific">Shouchella clausii</name>
    <name type="common">Alkalihalobacillus clausii</name>
    <dbReference type="NCBI Taxonomy" id="79880"/>
    <lineage>
        <taxon>Bacteria</taxon>
        <taxon>Bacillati</taxon>
        <taxon>Bacillota</taxon>
        <taxon>Bacilli</taxon>
        <taxon>Bacillales</taxon>
        <taxon>Bacillaceae</taxon>
        <taxon>Shouchella</taxon>
    </lineage>
</organism>
<accession>A0A268NUG5</accession>
<dbReference type="PANTHER" id="PTHR30575:SF0">
    <property type="entry name" value="XAA-ARG DIPEPTIDASE"/>
    <property type="match status" value="1"/>
</dbReference>
<gene>
    <name evidence="1" type="ORF">CHH72_20585</name>
</gene>
<protein>
    <submittedName>
        <fullName evidence="1">Amidohydrolase</fullName>
    </submittedName>
</protein>
<dbReference type="Gene3D" id="3.40.630.10">
    <property type="entry name" value="Zn peptidases"/>
    <property type="match status" value="1"/>
</dbReference>
<dbReference type="GO" id="GO:0071713">
    <property type="term" value="F:para-aminobenzoyl-glutamate hydrolase activity"/>
    <property type="evidence" value="ECO:0007669"/>
    <property type="project" value="TreeGrafter"/>
</dbReference>
<dbReference type="Proteomes" id="UP000216207">
    <property type="component" value="Unassembled WGS sequence"/>
</dbReference>
<dbReference type="RefSeq" id="WP_095327353.1">
    <property type="nucleotide sequence ID" value="NZ_NPCC01000043.1"/>
</dbReference>
<dbReference type="SUPFAM" id="SSF55031">
    <property type="entry name" value="Bacterial exopeptidase dimerisation domain"/>
    <property type="match status" value="1"/>
</dbReference>